<evidence type="ECO:0000313" key="2">
    <source>
        <dbReference type="Proteomes" id="UP001589532"/>
    </source>
</evidence>
<dbReference type="RefSeq" id="WP_344987457.1">
    <property type="nucleotide sequence ID" value="NZ_BAAAXV010000001.1"/>
</dbReference>
<name>A0ABV5SFG4_9ACTN</name>
<evidence type="ECO:0000313" key="1">
    <source>
        <dbReference type="EMBL" id="MFB9629538.1"/>
    </source>
</evidence>
<protein>
    <submittedName>
        <fullName evidence="1">Uncharacterized protein</fullName>
    </submittedName>
</protein>
<accession>A0ABV5SFG4</accession>
<dbReference type="Proteomes" id="UP001589532">
    <property type="component" value="Unassembled WGS sequence"/>
</dbReference>
<sequence>MSVRGIAITQRFLRANDIPVTRTGPGEMFVPASAALGTAIIFRQDD</sequence>
<gene>
    <name evidence="1" type="ORF">ACFFSA_41240</name>
</gene>
<organism evidence="1 2">
    <name type="scientific">Nonomuraea helvata</name>
    <dbReference type="NCBI Taxonomy" id="37484"/>
    <lineage>
        <taxon>Bacteria</taxon>
        <taxon>Bacillati</taxon>
        <taxon>Actinomycetota</taxon>
        <taxon>Actinomycetes</taxon>
        <taxon>Streptosporangiales</taxon>
        <taxon>Streptosporangiaceae</taxon>
        <taxon>Nonomuraea</taxon>
    </lineage>
</organism>
<keyword evidence="2" id="KW-1185">Reference proteome</keyword>
<proteinExistence type="predicted"/>
<comment type="caution">
    <text evidence="1">The sequence shown here is derived from an EMBL/GenBank/DDBJ whole genome shotgun (WGS) entry which is preliminary data.</text>
</comment>
<reference evidence="1 2" key="1">
    <citation type="submission" date="2024-09" db="EMBL/GenBank/DDBJ databases">
        <authorList>
            <person name="Sun Q."/>
            <person name="Mori K."/>
        </authorList>
    </citation>
    <scope>NUCLEOTIDE SEQUENCE [LARGE SCALE GENOMIC DNA]</scope>
    <source>
        <strain evidence="1 2">JCM 3143</strain>
    </source>
</reference>
<dbReference type="EMBL" id="JBHMBW010000061">
    <property type="protein sequence ID" value="MFB9629538.1"/>
    <property type="molecule type" value="Genomic_DNA"/>
</dbReference>